<keyword evidence="2" id="KW-1185">Reference proteome</keyword>
<name>A0ABR5B0E5_BACBA</name>
<sequence length="38" mass="4427">MNRLLADIFNQPVHQKIDRALHFLPVVISYNPVDDYSS</sequence>
<protein>
    <submittedName>
        <fullName evidence="1">Uncharacterized protein</fullName>
    </submittedName>
</protein>
<proteinExistence type="predicted"/>
<dbReference type="Proteomes" id="UP000031982">
    <property type="component" value="Unassembled WGS sequence"/>
</dbReference>
<organism evidence="1 2">
    <name type="scientific">Bacillus badius</name>
    <dbReference type="NCBI Taxonomy" id="1455"/>
    <lineage>
        <taxon>Bacteria</taxon>
        <taxon>Bacillati</taxon>
        <taxon>Bacillota</taxon>
        <taxon>Bacilli</taxon>
        <taxon>Bacillales</taxon>
        <taxon>Bacillaceae</taxon>
        <taxon>Pseudobacillus</taxon>
    </lineage>
</organism>
<reference evidence="1 2" key="1">
    <citation type="submission" date="2015-01" db="EMBL/GenBank/DDBJ databases">
        <title>Genome Assembly of Bacillus badius MTCC 1458.</title>
        <authorList>
            <person name="Verma A."/>
            <person name="Khatri I."/>
            <person name="Mual P."/>
            <person name="Subramanian S."/>
            <person name="Krishnamurthi S."/>
        </authorList>
    </citation>
    <scope>NUCLEOTIDE SEQUENCE [LARGE SCALE GENOMIC DNA]</scope>
    <source>
        <strain evidence="1 2">MTCC 1458</strain>
    </source>
</reference>
<accession>A0ABR5B0E5</accession>
<evidence type="ECO:0000313" key="1">
    <source>
        <dbReference type="EMBL" id="KIL80453.1"/>
    </source>
</evidence>
<evidence type="ECO:0000313" key="2">
    <source>
        <dbReference type="Proteomes" id="UP000031982"/>
    </source>
</evidence>
<comment type="caution">
    <text evidence="1">The sequence shown here is derived from an EMBL/GenBank/DDBJ whole genome shotgun (WGS) entry which is preliminary data.</text>
</comment>
<dbReference type="EMBL" id="JXLP01000001">
    <property type="protein sequence ID" value="KIL80453.1"/>
    <property type="molecule type" value="Genomic_DNA"/>
</dbReference>
<gene>
    <name evidence="1" type="ORF">SD77_0301</name>
</gene>